<dbReference type="PANTHER" id="PTHR13748">
    <property type="entry name" value="COBW-RELATED"/>
    <property type="match status" value="1"/>
</dbReference>
<dbReference type="Pfam" id="PF02492">
    <property type="entry name" value="cobW"/>
    <property type="match status" value="1"/>
</dbReference>
<reference evidence="2 3" key="1">
    <citation type="submission" date="2024-05" db="EMBL/GenBank/DDBJ databases">
        <title>Genome Sequence and Characterization of the New Strain Purple Sulfur Bacterium of Genus Thioalkalicoccus.</title>
        <authorList>
            <person name="Bryantseva I.A."/>
            <person name="Kyndt J.A."/>
            <person name="Imhoff J.F."/>
        </authorList>
    </citation>
    <scope>NUCLEOTIDE SEQUENCE [LARGE SCALE GENOMIC DNA]</scope>
    <source>
        <strain evidence="2 3">Um2</strain>
    </source>
</reference>
<protein>
    <submittedName>
        <fullName evidence="2">GTP-binding protein</fullName>
    </submittedName>
</protein>
<dbReference type="InterPro" id="IPR003495">
    <property type="entry name" value="CobW/HypB/UreG_nucleotide-bd"/>
</dbReference>
<evidence type="ECO:0000313" key="2">
    <source>
        <dbReference type="EMBL" id="MEY6431494.1"/>
    </source>
</evidence>
<proteinExistence type="predicted"/>
<dbReference type="Gene3D" id="3.40.50.300">
    <property type="entry name" value="P-loop containing nucleotide triphosphate hydrolases"/>
    <property type="match status" value="1"/>
</dbReference>
<dbReference type="InterPro" id="IPR027417">
    <property type="entry name" value="P-loop_NTPase"/>
</dbReference>
<dbReference type="SUPFAM" id="SSF52540">
    <property type="entry name" value="P-loop containing nucleoside triphosphate hydrolases"/>
    <property type="match status" value="1"/>
</dbReference>
<sequence>MTIEDVPVNLIVGFLGVGKTTAVRHLLGRRPSGERWAVLVNEFGQIGVDGALLDEEGVAIREVAGGCLCCVASVALTAGLNRLLRDARPDRLLIEPSGLGHPARLIEQLTSEPYRRVLDLRATIGLLDARHLRDPRYLDHPSFQDQIHLSDILVANKADHYHDVDREAFLRLVRGIKPAKSKIAIVEHGRIETAWLDWPRSAARRALFPEAHRFLEERSGLAAAGQDPQRAPDPLPVALPVKPGSDGAGWWFVEGAGEGYASGGWLLDGRMCLDANGFRDLLAALVAERVKGVVHTTEGWLLVDRAEGEGRDEATRPRHESRLEIVHRTRLDWPDLDARLRGLVGGDGLDLV</sequence>
<dbReference type="EMBL" id="JBDKXB010000003">
    <property type="protein sequence ID" value="MEY6431494.1"/>
    <property type="molecule type" value="Genomic_DNA"/>
</dbReference>
<dbReference type="InterPro" id="IPR051316">
    <property type="entry name" value="Zinc-reg_GTPase_activator"/>
</dbReference>
<dbReference type="PANTHER" id="PTHR13748:SF46">
    <property type="entry name" value="ZINC CHAPERONE YEIR"/>
    <property type="match status" value="1"/>
</dbReference>
<comment type="caution">
    <text evidence="2">The sequence shown here is derived from an EMBL/GenBank/DDBJ whole genome shotgun (WGS) entry which is preliminary data.</text>
</comment>
<evidence type="ECO:0000313" key="3">
    <source>
        <dbReference type="Proteomes" id="UP001564408"/>
    </source>
</evidence>
<dbReference type="CDD" id="cd03112">
    <property type="entry name" value="CobW-like"/>
    <property type="match status" value="1"/>
</dbReference>
<feature type="domain" description="CobW/HypB/UreG nucleotide-binding" evidence="1">
    <location>
        <begin position="7"/>
        <end position="180"/>
    </location>
</feature>
<gene>
    <name evidence="2" type="ORF">ABC977_03625</name>
</gene>
<dbReference type="RefSeq" id="WP_369665876.1">
    <property type="nucleotide sequence ID" value="NZ_JBDKXB010000003.1"/>
</dbReference>
<organism evidence="2 3">
    <name type="scientific">Thioalkalicoccus limnaeus</name>
    <dbReference type="NCBI Taxonomy" id="120681"/>
    <lineage>
        <taxon>Bacteria</taxon>
        <taxon>Pseudomonadati</taxon>
        <taxon>Pseudomonadota</taxon>
        <taxon>Gammaproteobacteria</taxon>
        <taxon>Chromatiales</taxon>
        <taxon>Chromatiaceae</taxon>
        <taxon>Thioalkalicoccus</taxon>
    </lineage>
</organism>
<name>A0ABV4BBX4_9GAMM</name>
<keyword evidence="3" id="KW-1185">Reference proteome</keyword>
<dbReference type="Proteomes" id="UP001564408">
    <property type="component" value="Unassembled WGS sequence"/>
</dbReference>
<accession>A0ABV4BBX4</accession>
<evidence type="ECO:0000259" key="1">
    <source>
        <dbReference type="Pfam" id="PF02492"/>
    </source>
</evidence>